<dbReference type="EMBL" id="FQUI01000018">
    <property type="protein sequence ID" value="SHE84715.1"/>
    <property type="molecule type" value="Genomic_DNA"/>
</dbReference>
<dbReference type="OrthoDB" id="47810at2"/>
<name>A0A1M4WU45_MARH1</name>
<evidence type="ECO:0000313" key="2">
    <source>
        <dbReference type="Proteomes" id="UP000184334"/>
    </source>
</evidence>
<dbReference type="Proteomes" id="UP000184334">
    <property type="component" value="Unassembled WGS sequence"/>
</dbReference>
<accession>A0A1M4WU45</accession>
<reference evidence="1" key="1">
    <citation type="submission" date="2016-11" db="EMBL/GenBank/DDBJ databases">
        <authorList>
            <person name="Varghese N."/>
            <person name="Submissions S."/>
        </authorList>
    </citation>
    <scope>NUCLEOTIDE SEQUENCE [LARGE SCALE GENOMIC DNA]</scope>
    <source>
        <strain evidence="1">DSM 16785</strain>
    </source>
</reference>
<sequence length="629" mass="69801">MKKIFIFFSITVLLSLFLVGCFPKPEEPTKLEDGYYLYFSNSEEGFKFDLIPDWKFSQQNDGTYKLEIAGSDLIDNVPAPTNNEKVWWWKVVQITGDSSIAYGGFEKFDPSVPIDPDVVKNMDKVIFYFDPSADTTTDHKTIAGVMGDNTKDASPIYFVGTPTGWNFVEMTEGSYTTEKSTKTIFGPENPLEFKIGVGVNNWDNGPFIFSENHYYGTGGNTLAFTSGNYAMGARIKFDPHFSKLIVEPLDEIKSISEVVNDIDVNGTHDASSIGIVNYKYSTYVFIQDETKGIEIYKPANIANLNIGDLVYVEGSVSHFIDSTNNVYKYNLNDTASVTVLKSNVEIIPVDISGVEIADNWDYYGKLVKFEGVCKNIDDGYNNATFESNGATIVVKNYTTTEFSTDITYNITGVVMYNYDQLKVVPRDENDIAAPGQIIIDGDLSDWTDYATKTVLDDAADDSKWGSDNDVNWIGVANDDKYLYIGAKYKASGNGFIIYFSVDGATGGATDMNFGSWPRAIQTQDGTPIHGFVAAWEHGDPQLWIVEGTETKTDISGKIDQKINADPVMEVKIKLSDFGLTKGDKFKFVGTIVGGDGSSSPDTIPNNPYPENWDWNVPLTIINMVEYTIQ</sequence>
<dbReference type="RefSeq" id="WP_072864602.1">
    <property type="nucleotide sequence ID" value="NZ_FQUI01000018.1"/>
</dbReference>
<organism evidence="1 2">
    <name type="scientific">Marinitoga hydrogenitolerans (strain DSM 16785 / JCM 12826 / AT1271)</name>
    <dbReference type="NCBI Taxonomy" id="1122195"/>
    <lineage>
        <taxon>Bacteria</taxon>
        <taxon>Thermotogati</taxon>
        <taxon>Thermotogota</taxon>
        <taxon>Thermotogae</taxon>
        <taxon>Petrotogales</taxon>
        <taxon>Petrotogaceae</taxon>
        <taxon>Marinitoga</taxon>
    </lineage>
</organism>
<evidence type="ECO:0000313" key="1">
    <source>
        <dbReference type="EMBL" id="SHE84715.1"/>
    </source>
</evidence>
<dbReference type="STRING" id="1122195.SAMN02745164_01260"/>
<keyword evidence="2" id="KW-1185">Reference proteome</keyword>
<comment type="caution">
    <text evidence="1">The sequence shown here is derived from an EMBL/GenBank/DDBJ whole genome shotgun (WGS) entry which is preliminary data.</text>
</comment>
<proteinExistence type="predicted"/>
<protein>
    <submittedName>
        <fullName evidence="1">Uncharacterized protein</fullName>
    </submittedName>
</protein>
<dbReference type="AlphaFoldDB" id="A0A1M4WU45"/>
<gene>
    <name evidence="1" type="ORF">SAMN02745164_01260</name>
</gene>
<dbReference type="PROSITE" id="PS51257">
    <property type="entry name" value="PROKAR_LIPOPROTEIN"/>
    <property type="match status" value="1"/>
</dbReference>